<keyword evidence="1" id="KW-0472">Membrane</keyword>
<dbReference type="STRING" id="97972.A0A2V1D676"/>
<evidence type="ECO:0000256" key="1">
    <source>
        <dbReference type="SAM" id="Phobius"/>
    </source>
</evidence>
<dbReference type="OrthoDB" id="5386330at2759"/>
<name>A0A2V1D676_9PLEO</name>
<organism evidence="2 3">
    <name type="scientific">Periconia macrospinosa</name>
    <dbReference type="NCBI Taxonomy" id="97972"/>
    <lineage>
        <taxon>Eukaryota</taxon>
        <taxon>Fungi</taxon>
        <taxon>Dikarya</taxon>
        <taxon>Ascomycota</taxon>
        <taxon>Pezizomycotina</taxon>
        <taxon>Dothideomycetes</taxon>
        <taxon>Pleosporomycetidae</taxon>
        <taxon>Pleosporales</taxon>
        <taxon>Massarineae</taxon>
        <taxon>Periconiaceae</taxon>
        <taxon>Periconia</taxon>
    </lineage>
</organism>
<sequence length="306" mass="34571">MSHFTSSTSSTLSHREPDRHLWRVIVPEMAVAHSFLMHGILAVSAMHLSYVRPLDKIKYETQSSYHQTLATAQFRGVLSNISADNCNAVFGMCALLTLISMVSIARRSDAHLTNSSFVDDIVHHFMLTRGIGAVLSEHWQTVMVGPLKILSNERLGDPDKYRLPEDIEAQFHQLRFSLLPSLCKSENSTLLTCTSALAALEIVYKHMHFLHPGLPRTRLEVGVALRWMSLVPLEYMSLLKSSHTAALVLLAHFIILFETFGDVWFLQGWSEHALSRIKDAVSAEGLSALQWPFEKLKLEKEMKQHQ</sequence>
<dbReference type="EMBL" id="KZ805582">
    <property type="protein sequence ID" value="PVH93541.1"/>
    <property type="molecule type" value="Genomic_DNA"/>
</dbReference>
<proteinExistence type="predicted"/>
<dbReference type="GO" id="GO:0001228">
    <property type="term" value="F:DNA-binding transcription activator activity, RNA polymerase II-specific"/>
    <property type="evidence" value="ECO:0007669"/>
    <property type="project" value="TreeGrafter"/>
</dbReference>
<dbReference type="AlphaFoldDB" id="A0A2V1D676"/>
<feature type="transmembrane region" description="Helical" evidence="1">
    <location>
        <begin position="21"/>
        <end position="46"/>
    </location>
</feature>
<accession>A0A2V1D676</accession>
<protein>
    <submittedName>
        <fullName evidence="2">Uncharacterized protein</fullName>
    </submittedName>
</protein>
<gene>
    <name evidence="2" type="ORF">DM02DRAFT_603836</name>
</gene>
<dbReference type="Proteomes" id="UP000244855">
    <property type="component" value="Unassembled WGS sequence"/>
</dbReference>
<evidence type="ECO:0000313" key="2">
    <source>
        <dbReference type="EMBL" id="PVH93541.1"/>
    </source>
</evidence>
<dbReference type="InterPro" id="IPR021858">
    <property type="entry name" value="Fun_TF"/>
</dbReference>
<dbReference type="PANTHER" id="PTHR47784:SF5">
    <property type="entry name" value="STEROL UPTAKE CONTROL PROTEIN 2"/>
    <property type="match status" value="1"/>
</dbReference>
<dbReference type="Pfam" id="PF11951">
    <property type="entry name" value="Fungal_trans_2"/>
    <property type="match status" value="1"/>
</dbReference>
<feature type="transmembrane region" description="Helical" evidence="1">
    <location>
        <begin position="245"/>
        <end position="266"/>
    </location>
</feature>
<keyword evidence="1" id="KW-1133">Transmembrane helix</keyword>
<keyword evidence="3" id="KW-1185">Reference proteome</keyword>
<dbReference type="PANTHER" id="PTHR47784">
    <property type="entry name" value="STEROL UPTAKE CONTROL PROTEIN 2"/>
    <property type="match status" value="1"/>
</dbReference>
<dbReference type="InterPro" id="IPR053157">
    <property type="entry name" value="Sterol_Uptake_Regulator"/>
</dbReference>
<evidence type="ECO:0000313" key="3">
    <source>
        <dbReference type="Proteomes" id="UP000244855"/>
    </source>
</evidence>
<reference evidence="2 3" key="1">
    <citation type="journal article" date="2018" name="Sci. Rep.">
        <title>Comparative genomics provides insights into the lifestyle and reveals functional heterogeneity of dark septate endophytic fungi.</title>
        <authorList>
            <person name="Knapp D.G."/>
            <person name="Nemeth J.B."/>
            <person name="Barry K."/>
            <person name="Hainaut M."/>
            <person name="Henrissat B."/>
            <person name="Johnson J."/>
            <person name="Kuo A."/>
            <person name="Lim J.H.P."/>
            <person name="Lipzen A."/>
            <person name="Nolan M."/>
            <person name="Ohm R.A."/>
            <person name="Tamas L."/>
            <person name="Grigoriev I.V."/>
            <person name="Spatafora J.W."/>
            <person name="Nagy L.G."/>
            <person name="Kovacs G.M."/>
        </authorList>
    </citation>
    <scope>NUCLEOTIDE SEQUENCE [LARGE SCALE GENOMIC DNA]</scope>
    <source>
        <strain evidence="2 3">DSE2036</strain>
    </source>
</reference>
<keyword evidence="1" id="KW-0812">Transmembrane</keyword>